<reference evidence="1 2" key="1">
    <citation type="submission" date="2016-11" db="EMBL/GenBank/DDBJ databases">
        <title>Whole Genome Sequencing of Mucilaginibacter polytrichastri RG4-7(T) isolated from the moss sample.</title>
        <authorList>
            <person name="Li Y."/>
        </authorList>
    </citation>
    <scope>NUCLEOTIDE SEQUENCE [LARGE SCALE GENOMIC DNA]</scope>
    <source>
        <strain evidence="1 2">RG4-7</strain>
    </source>
</reference>
<accession>A0A1Q6A5A2</accession>
<dbReference type="RefSeq" id="WP_074492018.1">
    <property type="nucleotide sequence ID" value="NZ_FPAM01000007.1"/>
</dbReference>
<organism evidence="1 2">
    <name type="scientific">Mucilaginibacter polytrichastri</name>
    <dbReference type="NCBI Taxonomy" id="1302689"/>
    <lineage>
        <taxon>Bacteria</taxon>
        <taxon>Pseudomonadati</taxon>
        <taxon>Bacteroidota</taxon>
        <taxon>Sphingobacteriia</taxon>
        <taxon>Sphingobacteriales</taxon>
        <taxon>Sphingobacteriaceae</taxon>
        <taxon>Mucilaginibacter</taxon>
    </lineage>
</organism>
<dbReference type="AlphaFoldDB" id="A0A1Q6A5A2"/>
<evidence type="ECO:0000313" key="2">
    <source>
        <dbReference type="Proteomes" id="UP000186720"/>
    </source>
</evidence>
<comment type="caution">
    <text evidence="1">The sequence shown here is derived from an EMBL/GenBank/DDBJ whole genome shotgun (WGS) entry which is preliminary data.</text>
</comment>
<sequence>MITEGLKAFEVYALTKGYEASMLNGAVVIKNVTNQGNNFSIQQADDYYAVFALKVSQADYEYTVKCMVYLLLAYFNKANSDNTHLHLNFRVDL</sequence>
<protein>
    <submittedName>
        <fullName evidence="1">Uncharacterized protein</fullName>
    </submittedName>
</protein>
<proteinExistence type="predicted"/>
<keyword evidence="2" id="KW-1185">Reference proteome</keyword>
<gene>
    <name evidence="1" type="ORF">RG47T_4672</name>
</gene>
<name>A0A1Q6A5A2_9SPHI</name>
<dbReference type="OrthoDB" id="9949734at2"/>
<dbReference type="EMBL" id="MPPL01000001">
    <property type="protein sequence ID" value="OKS89190.1"/>
    <property type="molecule type" value="Genomic_DNA"/>
</dbReference>
<dbReference type="Proteomes" id="UP000186720">
    <property type="component" value="Unassembled WGS sequence"/>
</dbReference>
<evidence type="ECO:0000313" key="1">
    <source>
        <dbReference type="EMBL" id="OKS89190.1"/>
    </source>
</evidence>